<dbReference type="RefSeq" id="WP_262995295.1">
    <property type="nucleotide sequence ID" value="NZ_JAOTJC010000012.1"/>
</dbReference>
<evidence type="ECO:0000313" key="3">
    <source>
        <dbReference type="EMBL" id="MCU7555537.1"/>
    </source>
</evidence>
<organism evidence="3 4">
    <name type="scientific">Alteromonas salexigens</name>
    <dbReference type="NCBI Taxonomy" id="2982530"/>
    <lineage>
        <taxon>Bacteria</taxon>
        <taxon>Pseudomonadati</taxon>
        <taxon>Pseudomonadota</taxon>
        <taxon>Gammaproteobacteria</taxon>
        <taxon>Alteromonadales</taxon>
        <taxon>Alteromonadaceae</taxon>
        <taxon>Alteromonas/Salinimonas group</taxon>
        <taxon>Alteromonas</taxon>
    </lineage>
</organism>
<reference evidence="4" key="1">
    <citation type="submission" date="2023-07" db="EMBL/GenBank/DDBJ databases">
        <title>Study on multiphase classification of strain Alteromonas salexigens isolated from the Yellow Sea.</title>
        <authorList>
            <person name="Sun L."/>
        </authorList>
    </citation>
    <scope>NUCLEOTIDE SEQUENCE [LARGE SCALE GENOMIC DNA]</scope>
    <source>
        <strain evidence="4">ASW11-19</strain>
    </source>
</reference>
<dbReference type="EMBL" id="JAOTJC010000012">
    <property type="protein sequence ID" value="MCU7555537.1"/>
    <property type="molecule type" value="Genomic_DNA"/>
</dbReference>
<evidence type="ECO:0000313" key="4">
    <source>
        <dbReference type="Proteomes" id="UP001209257"/>
    </source>
</evidence>
<evidence type="ECO:0000256" key="1">
    <source>
        <dbReference type="SAM" id="Phobius"/>
    </source>
</evidence>
<evidence type="ECO:0008006" key="5">
    <source>
        <dbReference type="Google" id="ProtNLM"/>
    </source>
</evidence>
<sequence>MKRFLTGCTLLFFTIFGIATNVNAHTVSLSWRVLNNGDVLFYDQHWHGSLSSPDGSLFIDGVEYPFDGFINSLTSINNLDGALVNATYAMFAGGTLTTLSEPNFLTVTVSGLQPGPHTFGTTNIALTQWTMPSNGGQIQVVLPPPPPNPQVNAPATFGLLMASGAALLLYRRKTQAPKLQVST</sequence>
<keyword evidence="1" id="KW-1133">Transmembrane helix</keyword>
<keyword evidence="4" id="KW-1185">Reference proteome</keyword>
<proteinExistence type="predicted"/>
<evidence type="ECO:0000256" key="2">
    <source>
        <dbReference type="SAM" id="SignalP"/>
    </source>
</evidence>
<feature type="transmembrane region" description="Helical" evidence="1">
    <location>
        <begin position="151"/>
        <end position="170"/>
    </location>
</feature>
<keyword evidence="1" id="KW-0812">Transmembrane</keyword>
<feature type="chain" id="PRO_5046270860" description="PEP-CTERM protein-sorting domain-containing protein" evidence="2">
    <location>
        <begin position="25"/>
        <end position="183"/>
    </location>
</feature>
<comment type="caution">
    <text evidence="3">The sequence shown here is derived from an EMBL/GenBank/DDBJ whole genome shotgun (WGS) entry which is preliminary data.</text>
</comment>
<name>A0ABT2VQF7_9ALTE</name>
<dbReference type="Proteomes" id="UP001209257">
    <property type="component" value="Unassembled WGS sequence"/>
</dbReference>
<keyword evidence="1" id="KW-0472">Membrane</keyword>
<gene>
    <name evidence="3" type="ORF">OCL06_13150</name>
</gene>
<feature type="signal peptide" evidence="2">
    <location>
        <begin position="1"/>
        <end position="24"/>
    </location>
</feature>
<accession>A0ABT2VQF7</accession>
<keyword evidence="2" id="KW-0732">Signal</keyword>
<protein>
    <recommendedName>
        <fullName evidence="5">PEP-CTERM protein-sorting domain-containing protein</fullName>
    </recommendedName>
</protein>